<name>A0ABP6RTL6_9PSEU</name>
<dbReference type="RefSeq" id="WP_344928103.1">
    <property type="nucleotide sequence ID" value="NZ_BAAAYK010000038.1"/>
</dbReference>
<organism evidence="1 2">
    <name type="scientific">Saccharopolyspora gregorii</name>
    <dbReference type="NCBI Taxonomy" id="33914"/>
    <lineage>
        <taxon>Bacteria</taxon>
        <taxon>Bacillati</taxon>
        <taxon>Actinomycetota</taxon>
        <taxon>Actinomycetes</taxon>
        <taxon>Pseudonocardiales</taxon>
        <taxon>Pseudonocardiaceae</taxon>
        <taxon>Saccharopolyspora</taxon>
    </lineage>
</organism>
<dbReference type="Proteomes" id="UP001500483">
    <property type="component" value="Unassembled WGS sequence"/>
</dbReference>
<comment type="caution">
    <text evidence="1">The sequence shown here is derived from an EMBL/GenBank/DDBJ whole genome shotgun (WGS) entry which is preliminary data.</text>
</comment>
<dbReference type="NCBIfam" id="NF042914">
    <property type="entry name" value="SAV915_dom"/>
    <property type="match status" value="1"/>
</dbReference>
<proteinExistence type="predicted"/>
<dbReference type="EMBL" id="BAAAYK010000038">
    <property type="protein sequence ID" value="GAA3359638.1"/>
    <property type="molecule type" value="Genomic_DNA"/>
</dbReference>
<accession>A0ABP6RTL6</accession>
<dbReference type="InterPro" id="IPR049975">
    <property type="entry name" value="SAV_915-like_dom"/>
</dbReference>
<evidence type="ECO:0000313" key="2">
    <source>
        <dbReference type="Proteomes" id="UP001500483"/>
    </source>
</evidence>
<keyword evidence="2" id="KW-1185">Reference proteome</keyword>
<gene>
    <name evidence="1" type="ORF">GCM10020366_36450</name>
</gene>
<evidence type="ECO:0008006" key="3">
    <source>
        <dbReference type="Google" id="ProtNLM"/>
    </source>
</evidence>
<protein>
    <recommendedName>
        <fullName evidence="3">SseB protein N-terminal domain-containing protein</fullName>
    </recommendedName>
</protein>
<sequence length="138" mass="15084">MVPTWIDIGRDAGLVYGDRDFMRSHEDAAPSVIGAEHMAGLDGDDDVPETAYVPSARVTKRDAEVTLELRQTASGDRALLAFTSVKELVEGCGDGQAWVAVRGWQIEGLREKSGADVIVWDAALPLEERKARFQEGNR</sequence>
<evidence type="ECO:0000313" key="1">
    <source>
        <dbReference type="EMBL" id="GAA3359638.1"/>
    </source>
</evidence>
<reference evidence="2" key="1">
    <citation type="journal article" date="2019" name="Int. J. Syst. Evol. Microbiol.">
        <title>The Global Catalogue of Microorganisms (GCM) 10K type strain sequencing project: providing services to taxonomists for standard genome sequencing and annotation.</title>
        <authorList>
            <consortium name="The Broad Institute Genomics Platform"/>
            <consortium name="The Broad Institute Genome Sequencing Center for Infectious Disease"/>
            <person name="Wu L."/>
            <person name="Ma J."/>
        </authorList>
    </citation>
    <scope>NUCLEOTIDE SEQUENCE [LARGE SCALE GENOMIC DNA]</scope>
    <source>
        <strain evidence="2">JCM 9687</strain>
    </source>
</reference>